<dbReference type="EMBL" id="FQZQ01000029">
    <property type="protein sequence ID" value="SHK42771.1"/>
    <property type="molecule type" value="Genomic_DNA"/>
</dbReference>
<keyword evidence="3" id="KW-0574">Periplasm</keyword>
<dbReference type="Proteomes" id="UP000183982">
    <property type="component" value="Unassembled WGS sequence"/>
</dbReference>
<proteinExistence type="predicted"/>
<feature type="domain" description="Heparinase II/III-like C-terminal" evidence="5">
    <location>
        <begin position="321"/>
        <end position="546"/>
    </location>
</feature>
<protein>
    <submittedName>
        <fullName evidence="7">Uncharacterized conserved protein, heparinase superfamily</fullName>
    </submittedName>
</protein>
<dbReference type="SUPFAM" id="SSF48230">
    <property type="entry name" value="Chondroitin AC/alginate lyase"/>
    <property type="match status" value="1"/>
</dbReference>
<keyword evidence="2" id="KW-0732">Signal</keyword>
<dbReference type="GO" id="GO:0042597">
    <property type="term" value="C:periplasmic space"/>
    <property type="evidence" value="ECO:0007669"/>
    <property type="project" value="UniProtKB-SubCell"/>
</dbReference>
<gene>
    <name evidence="7" type="ORF">SAMN05444000_1292</name>
</gene>
<dbReference type="STRING" id="1470563.SAMN05444000_1292"/>
<dbReference type="Pfam" id="PF16889">
    <property type="entry name" value="Hepar_II_III_N"/>
    <property type="match status" value="1"/>
</dbReference>
<keyword evidence="4" id="KW-0456">Lyase</keyword>
<evidence type="ECO:0000256" key="1">
    <source>
        <dbReference type="ARBA" id="ARBA00004418"/>
    </source>
</evidence>
<evidence type="ECO:0000256" key="3">
    <source>
        <dbReference type="ARBA" id="ARBA00022764"/>
    </source>
</evidence>
<reference evidence="8" key="1">
    <citation type="submission" date="2016-11" db="EMBL/GenBank/DDBJ databases">
        <authorList>
            <person name="Varghese N."/>
            <person name="Submissions S."/>
        </authorList>
    </citation>
    <scope>NUCLEOTIDE SEQUENCE [LARGE SCALE GENOMIC DNA]</scope>
    <source>
        <strain evidence="8">DSM 100564</strain>
    </source>
</reference>
<evidence type="ECO:0000256" key="4">
    <source>
        <dbReference type="ARBA" id="ARBA00023239"/>
    </source>
</evidence>
<evidence type="ECO:0000259" key="6">
    <source>
        <dbReference type="Pfam" id="PF16889"/>
    </source>
</evidence>
<sequence length="547" mass="61469">MPGRIGLLWRTVRHLRPAQISGRIWFRLARPGPDLSAPHGLRSTHATYQIPARRLANMIGPTAWRFLNEDGELAEIGWQNDRRSKLWRYNQHYFDDLNAASSEDRLSWHKDLIDLWVADNPPASGNGWEPYPTSLRIVNWVKWAHSGNFLSSDAEKSLAVQARWLSKRLEWHLLGNHLFANAKALVHAGLYFTGPEAKRWLDRGLSILAREVPEQILPDGGQFELSPMYHALAVEDMLDLVNITAAHPDSFGSESRAAQLERWREIIPRMLRWLFVTSHPDGRTSFFNDAAFGVAPENAVLFSYAERLGFELPSLEDHGILDLPNSGLCRLASGPALVLADLAPIGPDYLPGHAHADTLSIEMSLYGQRLFVNSGTSVYGIGAERLRQRGTPAHNTVTVIGENSSEVWSGFRVGARARIRNRSVSQEGNTLLASASHDGYRRMVEGLDHRRDLHLTTNSLTIIDKISRLAPAEARYHLHPDVEVEMEDATSGCLILADGQCVMFSAQEGTVRLDRTTWHPEFGVSQDNKCLVISFDTQRADLILRWR</sequence>
<dbReference type="GO" id="GO:0016829">
    <property type="term" value="F:lyase activity"/>
    <property type="evidence" value="ECO:0007669"/>
    <property type="project" value="UniProtKB-KW"/>
</dbReference>
<organism evidence="7 8">
    <name type="scientific">Shimia gijangensis</name>
    <dbReference type="NCBI Taxonomy" id="1470563"/>
    <lineage>
        <taxon>Bacteria</taxon>
        <taxon>Pseudomonadati</taxon>
        <taxon>Pseudomonadota</taxon>
        <taxon>Alphaproteobacteria</taxon>
        <taxon>Rhodobacterales</taxon>
        <taxon>Roseobacteraceae</taxon>
    </lineage>
</organism>
<evidence type="ECO:0000259" key="5">
    <source>
        <dbReference type="Pfam" id="PF07940"/>
    </source>
</evidence>
<dbReference type="AlphaFoldDB" id="A0A1M6SDG0"/>
<dbReference type="InterPro" id="IPR008929">
    <property type="entry name" value="Chondroitin_lyas"/>
</dbReference>
<dbReference type="PANTHER" id="PTHR39210:SF1">
    <property type="entry name" value="HEPARIN-SULFATE LYASE"/>
    <property type="match status" value="1"/>
</dbReference>
<dbReference type="Pfam" id="PF07940">
    <property type="entry name" value="Hepar_II_III_C"/>
    <property type="match status" value="1"/>
</dbReference>
<comment type="subcellular location">
    <subcellularLocation>
        <location evidence="1">Periplasm</location>
    </subcellularLocation>
</comment>
<keyword evidence="8" id="KW-1185">Reference proteome</keyword>
<feature type="domain" description="Heparin-sulfate lyase N-terminal" evidence="6">
    <location>
        <begin position="156"/>
        <end position="291"/>
    </location>
</feature>
<dbReference type="Gene3D" id="2.70.98.70">
    <property type="match status" value="1"/>
</dbReference>
<evidence type="ECO:0000256" key="2">
    <source>
        <dbReference type="ARBA" id="ARBA00022729"/>
    </source>
</evidence>
<dbReference type="PANTHER" id="PTHR39210">
    <property type="entry name" value="HEPARIN-SULFATE LYASE"/>
    <property type="match status" value="1"/>
</dbReference>
<dbReference type="InterPro" id="IPR031680">
    <property type="entry name" value="Hepar_II_III_N"/>
</dbReference>
<evidence type="ECO:0000313" key="7">
    <source>
        <dbReference type="EMBL" id="SHK42771.1"/>
    </source>
</evidence>
<dbReference type="OrthoDB" id="9763014at2"/>
<dbReference type="Gene3D" id="1.50.10.100">
    <property type="entry name" value="Chondroitin AC/alginate lyase"/>
    <property type="match status" value="1"/>
</dbReference>
<name>A0A1M6SDG0_9RHOB</name>
<accession>A0A1M6SDG0</accession>
<dbReference type="InterPro" id="IPR012480">
    <property type="entry name" value="Hepar_II_III_C"/>
</dbReference>
<evidence type="ECO:0000313" key="8">
    <source>
        <dbReference type="Proteomes" id="UP000183982"/>
    </source>
</evidence>